<feature type="compositionally biased region" description="Polar residues" evidence="1">
    <location>
        <begin position="76"/>
        <end position="88"/>
    </location>
</feature>
<sequence>MTHTSCSRGRQKRGCRSTFFFVGWLTSLATAPRKSWTKNLDLTSVEGKQLTFAATDSRLRLRPRRSRHCGPVPEQQAGQHQPPFSASGSLPVVATRSRKKLDQKSRPHFGRGQTTDFRRY</sequence>
<dbReference type="EMBL" id="CP064787">
    <property type="protein sequence ID" value="QSG05959.1"/>
    <property type="molecule type" value="Genomic_DNA"/>
</dbReference>
<evidence type="ECO:0000256" key="1">
    <source>
        <dbReference type="SAM" id="MobiDB-lite"/>
    </source>
</evidence>
<feature type="region of interest" description="Disordered" evidence="1">
    <location>
        <begin position="62"/>
        <end position="120"/>
    </location>
</feature>
<accession>A0A897N4G1</accession>
<organism evidence="2 3">
    <name type="scientific">Halapricum desulfuricans</name>
    <dbReference type="NCBI Taxonomy" id="2841257"/>
    <lineage>
        <taxon>Archaea</taxon>
        <taxon>Methanobacteriati</taxon>
        <taxon>Methanobacteriota</taxon>
        <taxon>Stenosarchaea group</taxon>
        <taxon>Halobacteria</taxon>
        <taxon>Halobacteriales</taxon>
        <taxon>Haloarculaceae</taxon>
        <taxon>Halapricum</taxon>
    </lineage>
</organism>
<reference evidence="2" key="1">
    <citation type="submission" date="2020-11" db="EMBL/GenBank/DDBJ databases">
        <title>Carbohydrate-dependent, anaerobic sulfur respiration: A novel catabolism in halophilic archaea.</title>
        <authorList>
            <person name="Sorokin D.Y."/>
            <person name="Messina E."/>
            <person name="Smedile F."/>
            <person name="La Cono V."/>
            <person name="Hallsworth J.E."/>
            <person name="Yakimov M.M."/>
        </authorList>
    </citation>
    <scope>NUCLEOTIDE SEQUENCE</scope>
    <source>
        <strain evidence="2">HSR12-1</strain>
    </source>
</reference>
<protein>
    <submittedName>
        <fullName evidence="2">Uncharacterized protein</fullName>
    </submittedName>
</protein>
<name>A0A897N4G1_9EURY</name>
<proteinExistence type="predicted"/>
<evidence type="ECO:0000313" key="3">
    <source>
        <dbReference type="Proteomes" id="UP000663525"/>
    </source>
</evidence>
<dbReference type="AlphaFoldDB" id="A0A897N4G1"/>
<dbReference type="Proteomes" id="UP000663525">
    <property type="component" value="Chromosome"/>
</dbReference>
<evidence type="ECO:0000313" key="2">
    <source>
        <dbReference type="EMBL" id="QSG05959.1"/>
    </source>
</evidence>
<gene>
    <name evidence="2" type="ORF">HSR121_1622</name>
</gene>